<dbReference type="AlphaFoldDB" id="A0A482XFM7"/>
<name>A0A482XFM7_LAOST</name>
<feature type="transmembrane region" description="Helical" evidence="1">
    <location>
        <begin position="169"/>
        <end position="194"/>
    </location>
</feature>
<keyword evidence="1" id="KW-1133">Transmembrane helix</keyword>
<organism evidence="2 3">
    <name type="scientific">Laodelphax striatellus</name>
    <name type="common">Small brown planthopper</name>
    <name type="synonym">Delphax striatella</name>
    <dbReference type="NCBI Taxonomy" id="195883"/>
    <lineage>
        <taxon>Eukaryota</taxon>
        <taxon>Metazoa</taxon>
        <taxon>Ecdysozoa</taxon>
        <taxon>Arthropoda</taxon>
        <taxon>Hexapoda</taxon>
        <taxon>Insecta</taxon>
        <taxon>Pterygota</taxon>
        <taxon>Neoptera</taxon>
        <taxon>Paraneoptera</taxon>
        <taxon>Hemiptera</taxon>
        <taxon>Auchenorrhyncha</taxon>
        <taxon>Fulgoroidea</taxon>
        <taxon>Delphacidae</taxon>
        <taxon>Criomorphinae</taxon>
        <taxon>Laodelphax</taxon>
    </lineage>
</organism>
<keyword evidence="1" id="KW-0472">Membrane</keyword>
<feature type="transmembrane region" description="Helical" evidence="1">
    <location>
        <begin position="214"/>
        <end position="234"/>
    </location>
</feature>
<evidence type="ECO:0008006" key="4">
    <source>
        <dbReference type="Google" id="ProtNLM"/>
    </source>
</evidence>
<sequence length="254" mass="28050">MLRLLQRQCYHVGGLLSQAGAMKPEACLRIQSSGLAILVSHQQLFKSRKDSLLGVKCVDFKKNTRFLHTAKSLKQNQVDILSLVQDARLNVGNVQMRDLKNAPLPVFWFGVAGLVPYVAPVFVQVFTGYMPVLGSAQLLYSGTILSFLGGSKFGSMLHCDKNDCSWKNIGLAMIPAVWAWSALLLPTGFAFLTVGTGLIASLVIDLATSKYPPWFVSLKCFLTFTAVLFVLLCLKQYLFNNRNYYEAAVGEKSN</sequence>
<keyword evidence="3" id="KW-1185">Reference proteome</keyword>
<dbReference type="PANTHER" id="PTHR15887:SF1">
    <property type="entry name" value="TRANSMEMBRANE PROTEIN 69"/>
    <property type="match status" value="1"/>
</dbReference>
<evidence type="ECO:0000313" key="2">
    <source>
        <dbReference type="EMBL" id="RZF44279.1"/>
    </source>
</evidence>
<dbReference type="PANTHER" id="PTHR15887">
    <property type="entry name" value="TRANSMEMBRANE PROTEIN 69"/>
    <property type="match status" value="1"/>
</dbReference>
<dbReference type="Pfam" id="PF11911">
    <property type="entry name" value="DUF3429"/>
    <property type="match status" value="1"/>
</dbReference>
<reference evidence="2 3" key="1">
    <citation type="journal article" date="2017" name="Gigascience">
        <title>Genome sequence of the small brown planthopper, Laodelphax striatellus.</title>
        <authorList>
            <person name="Zhu J."/>
            <person name="Jiang F."/>
            <person name="Wang X."/>
            <person name="Yang P."/>
            <person name="Bao Y."/>
            <person name="Zhao W."/>
            <person name="Wang W."/>
            <person name="Lu H."/>
            <person name="Wang Q."/>
            <person name="Cui N."/>
            <person name="Li J."/>
            <person name="Chen X."/>
            <person name="Luo L."/>
            <person name="Yu J."/>
            <person name="Kang L."/>
            <person name="Cui F."/>
        </authorList>
    </citation>
    <scope>NUCLEOTIDE SEQUENCE [LARGE SCALE GENOMIC DNA]</scope>
    <source>
        <strain evidence="2">Lst14</strain>
    </source>
</reference>
<dbReference type="OrthoDB" id="6596598at2759"/>
<accession>A0A482XFM7</accession>
<evidence type="ECO:0000313" key="3">
    <source>
        <dbReference type="Proteomes" id="UP000291343"/>
    </source>
</evidence>
<evidence type="ECO:0000256" key="1">
    <source>
        <dbReference type="SAM" id="Phobius"/>
    </source>
</evidence>
<keyword evidence="1" id="KW-0812">Transmembrane</keyword>
<dbReference type="Proteomes" id="UP000291343">
    <property type="component" value="Unassembled WGS sequence"/>
</dbReference>
<gene>
    <name evidence="2" type="ORF">LSTR_LSTR006829</name>
</gene>
<feature type="transmembrane region" description="Helical" evidence="1">
    <location>
        <begin position="138"/>
        <end position="157"/>
    </location>
</feature>
<feature type="transmembrane region" description="Helical" evidence="1">
    <location>
        <begin position="106"/>
        <end position="126"/>
    </location>
</feature>
<dbReference type="InParanoid" id="A0A482XFM7"/>
<comment type="caution">
    <text evidence="2">The sequence shown here is derived from an EMBL/GenBank/DDBJ whole genome shotgun (WGS) entry which is preliminary data.</text>
</comment>
<dbReference type="InterPro" id="IPR021836">
    <property type="entry name" value="DUF3429"/>
</dbReference>
<dbReference type="EMBL" id="QKKF02011155">
    <property type="protein sequence ID" value="RZF44279.1"/>
    <property type="molecule type" value="Genomic_DNA"/>
</dbReference>
<proteinExistence type="predicted"/>
<protein>
    <recommendedName>
        <fullName evidence="4">Transmembrane protein 69</fullName>
    </recommendedName>
</protein>